<reference evidence="1 2" key="1">
    <citation type="submission" date="2021-01" db="EMBL/GenBank/DDBJ databases">
        <title>Sequencing the genomes of 1000 actinobacteria strains.</title>
        <authorList>
            <person name="Klenk H.-P."/>
        </authorList>
    </citation>
    <scope>NUCLEOTIDE SEQUENCE [LARGE SCALE GENOMIC DNA]</scope>
    <source>
        <strain evidence="1 2">DSM 18662</strain>
    </source>
</reference>
<dbReference type="Proteomes" id="UP000704762">
    <property type="component" value="Unassembled WGS sequence"/>
</dbReference>
<name>A0ABS2RHL3_9ACTN</name>
<proteinExistence type="predicted"/>
<evidence type="ECO:0008006" key="3">
    <source>
        <dbReference type="Google" id="ProtNLM"/>
    </source>
</evidence>
<protein>
    <recommendedName>
        <fullName evidence="3">Integrase</fullName>
    </recommendedName>
</protein>
<gene>
    <name evidence="1" type="ORF">JOE57_001089</name>
</gene>
<comment type="caution">
    <text evidence="1">The sequence shown here is derived from an EMBL/GenBank/DDBJ whole genome shotgun (WGS) entry which is preliminary data.</text>
</comment>
<dbReference type="EMBL" id="JAFBCF010000001">
    <property type="protein sequence ID" value="MBM7798168.1"/>
    <property type="molecule type" value="Genomic_DNA"/>
</dbReference>
<keyword evidence="2" id="KW-1185">Reference proteome</keyword>
<organism evidence="1 2">
    <name type="scientific">Microlunatus panaciterrae</name>
    <dbReference type="NCBI Taxonomy" id="400768"/>
    <lineage>
        <taxon>Bacteria</taxon>
        <taxon>Bacillati</taxon>
        <taxon>Actinomycetota</taxon>
        <taxon>Actinomycetes</taxon>
        <taxon>Propionibacteriales</taxon>
        <taxon>Propionibacteriaceae</taxon>
        <taxon>Microlunatus</taxon>
    </lineage>
</organism>
<accession>A0ABS2RHL3</accession>
<evidence type="ECO:0000313" key="2">
    <source>
        <dbReference type="Proteomes" id="UP000704762"/>
    </source>
</evidence>
<evidence type="ECO:0000313" key="1">
    <source>
        <dbReference type="EMBL" id="MBM7798168.1"/>
    </source>
</evidence>
<sequence>MLGNHEAAMTLNVYASQIEDDLDHAFDRVATAPGS</sequence>